<sequence>MPDEDIRSRLLHLRQMEAMHDMEDQVIALRSKVMMLESREKSYINAENQLTFVVARNHELEQMLVTAMQDAGNAIDEKDRLSKKLVKVQSELGRVEEKMAKLNDDHAKALATKGKELDMINATAQVSSHTGNKIRIEADKNQLQNHITALEKQVELETQLQTSQASIKSLHNVNHQICYQLAETKHDMEKIVCENKRLAQLVDMLEKKIETFILTEAREKLGNNSLKHFQTTEIATDQMLCLYKKQLVEITYQRDRLDQELSDLKIASDLLNEKYTTCEAERTELQTTRQQLQARLETYVEDAEASMTFEKYMVLKTDNRALMQRLQALTEQTEPSAAMKSPKPPAMLRKQLSTNNPVIPPRRNNMPLPNPIPGRRAVKPLQSIPPISNQKSASWFRI</sequence>
<dbReference type="OrthoDB" id="10255522at2759"/>
<feature type="coiled-coil region" evidence="1">
    <location>
        <begin position="78"/>
        <end position="160"/>
    </location>
</feature>
<evidence type="ECO:0000313" key="2">
    <source>
        <dbReference type="EMBL" id="OQS00027.1"/>
    </source>
</evidence>
<proteinExistence type="predicted"/>
<comment type="caution">
    <text evidence="2">The sequence shown here is derived from an EMBL/GenBank/DDBJ whole genome shotgun (WGS) entry which is preliminary data.</text>
</comment>
<evidence type="ECO:0000256" key="1">
    <source>
        <dbReference type="SAM" id="Coils"/>
    </source>
</evidence>
<gene>
    <name evidence="2" type="ORF">THRCLA_21772</name>
</gene>
<organism evidence="2 3">
    <name type="scientific">Thraustotheca clavata</name>
    <dbReference type="NCBI Taxonomy" id="74557"/>
    <lineage>
        <taxon>Eukaryota</taxon>
        <taxon>Sar</taxon>
        <taxon>Stramenopiles</taxon>
        <taxon>Oomycota</taxon>
        <taxon>Saprolegniomycetes</taxon>
        <taxon>Saprolegniales</taxon>
        <taxon>Achlyaceae</taxon>
        <taxon>Thraustotheca</taxon>
    </lineage>
</organism>
<dbReference type="EMBL" id="JNBS01001765">
    <property type="protein sequence ID" value="OQS00027.1"/>
    <property type="molecule type" value="Genomic_DNA"/>
</dbReference>
<reference evidence="2 3" key="1">
    <citation type="journal article" date="2014" name="Genome Biol. Evol.">
        <title>The secreted proteins of Achlya hypogyna and Thraustotheca clavata identify the ancestral oomycete secretome and reveal gene acquisitions by horizontal gene transfer.</title>
        <authorList>
            <person name="Misner I."/>
            <person name="Blouin N."/>
            <person name="Leonard G."/>
            <person name="Richards T.A."/>
            <person name="Lane C.E."/>
        </authorList>
    </citation>
    <scope>NUCLEOTIDE SEQUENCE [LARGE SCALE GENOMIC DNA]</scope>
    <source>
        <strain evidence="2 3">ATCC 34112</strain>
    </source>
</reference>
<evidence type="ECO:0000313" key="3">
    <source>
        <dbReference type="Proteomes" id="UP000243217"/>
    </source>
</evidence>
<dbReference type="AlphaFoldDB" id="A0A1V9ZPT8"/>
<accession>A0A1V9ZPT8</accession>
<name>A0A1V9ZPT8_9STRA</name>
<keyword evidence="3" id="KW-1185">Reference proteome</keyword>
<keyword evidence="1" id="KW-0175">Coiled coil</keyword>
<dbReference type="Proteomes" id="UP000243217">
    <property type="component" value="Unassembled WGS sequence"/>
</dbReference>
<protein>
    <submittedName>
        <fullName evidence="2">Uncharacterized protein</fullName>
    </submittedName>
</protein>
<feature type="coiled-coil region" evidence="1">
    <location>
        <begin position="254"/>
        <end position="332"/>
    </location>
</feature>